<protein>
    <recommendedName>
        <fullName evidence="5">Lipoprotein</fullName>
    </recommendedName>
</protein>
<organism evidence="3 4">
    <name type="scientific">Dichotomicrobium thermohalophilum</name>
    <dbReference type="NCBI Taxonomy" id="933063"/>
    <lineage>
        <taxon>Bacteria</taxon>
        <taxon>Pseudomonadati</taxon>
        <taxon>Pseudomonadota</taxon>
        <taxon>Alphaproteobacteria</taxon>
        <taxon>Hyphomicrobiales</taxon>
        <taxon>Hyphomicrobiaceae</taxon>
        <taxon>Dichotomicrobium</taxon>
    </lineage>
</organism>
<proteinExistence type="predicted"/>
<accession>A0A397QAA0</accession>
<evidence type="ECO:0000313" key="3">
    <source>
        <dbReference type="EMBL" id="RIA55151.1"/>
    </source>
</evidence>
<evidence type="ECO:0000256" key="1">
    <source>
        <dbReference type="SAM" id="MobiDB-lite"/>
    </source>
</evidence>
<gene>
    <name evidence="3" type="ORF">BXY53_0204</name>
</gene>
<feature type="compositionally biased region" description="Polar residues" evidence="1">
    <location>
        <begin position="175"/>
        <end position="204"/>
    </location>
</feature>
<feature type="signal peptide" evidence="2">
    <location>
        <begin position="1"/>
        <end position="39"/>
    </location>
</feature>
<keyword evidence="4" id="KW-1185">Reference proteome</keyword>
<sequence>MTRVNATTASSAAKRAAPVFLTALLAMVLAGCSTSNQTAQAPAEIAPAQTTKKVASVSLAPVAAPGSVSNKMGKMLETAAKEKKIPVKGDGADYTVRGYLVASPESEGTKVSYIWDVTDKSGKRAHRFSGEEMVEKRVSGDPWAAVDDKAMRKIAATTADRLRQWLPKKEVPATQVATTGSVNATSTTGQPNQERSQLASAQSPSSEILVVVPKVTGAPGDGNSALPAAMRRELQSRGLKLVQSKKPNAYTVRGTVELGEAESGKQPITIRWLVLGPDGKPLKNAVVQRNKIQEGSLDGSWGRVADIAAGEAAKAVAKILPDPTS</sequence>
<dbReference type="RefSeq" id="WP_119060096.1">
    <property type="nucleotide sequence ID" value="NZ_QXDF01000001.1"/>
</dbReference>
<dbReference type="Proteomes" id="UP000266273">
    <property type="component" value="Unassembled WGS sequence"/>
</dbReference>
<evidence type="ECO:0000313" key="4">
    <source>
        <dbReference type="Proteomes" id="UP000266273"/>
    </source>
</evidence>
<evidence type="ECO:0000256" key="2">
    <source>
        <dbReference type="SAM" id="SignalP"/>
    </source>
</evidence>
<dbReference type="AlphaFoldDB" id="A0A397QAA0"/>
<keyword evidence="2" id="KW-0732">Signal</keyword>
<comment type="caution">
    <text evidence="3">The sequence shown here is derived from an EMBL/GenBank/DDBJ whole genome shotgun (WGS) entry which is preliminary data.</text>
</comment>
<evidence type="ECO:0008006" key="5">
    <source>
        <dbReference type="Google" id="ProtNLM"/>
    </source>
</evidence>
<reference evidence="3 4" key="1">
    <citation type="submission" date="2018-08" db="EMBL/GenBank/DDBJ databases">
        <title>Genomic Encyclopedia of Archaeal and Bacterial Type Strains, Phase II (KMG-II): from individual species to whole genera.</title>
        <authorList>
            <person name="Goeker M."/>
        </authorList>
    </citation>
    <scope>NUCLEOTIDE SEQUENCE [LARGE SCALE GENOMIC DNA]</scope>
    <source>
        <strain evidence="3 4">DSM 5002</strain>
    </source>
</reference>
<feature type="region of interest" description="Disordered" evidence="1">
    <location>
        <begin position="172"/>
        <end position="204"/>
    </location>
</feature>
<dbReference type="EMBL" id="QXDF01000001">
    <property type="protein sequence ID" value="RIA55151.1"/>
    <property type="molecule type" value="Genomic_DNA"/>
</dbReference>
<dbReference type="OrthoDB" id="7374881at2"/>
<feature type="chain" id="PRO_5017200005" description="Lipoprotein" evidence="2">
    <location>
        <begin position="40"/>
        <end position="325"/>
    </location>
</feature>
<dbReference type="PROSITE" id="PS51257">
    <property type="entry name" value="PROKAR_LIPOPROTEIN"/>
    <property type="match status" value="1"/>
</dbReference>
<name>A0A397QAA0_9HYPH</name>